<protein>
    <submittedName>
        <fullName evidence="2">Uncharacterized protein</fullName>
    </submittedName>
</protein>
<evidence type="ECO:0000313" key="3">
    <source>
        <dbReference type="Proteomes" id="UP001428341"/>
    </source>
</evidence>
<dbReference type="Proteomes" id="UP001428341">
    <property type="component" value="Unassembled WGS sequence"/>
</dbReference>
<dbReference type="GO" id="GO:0016705">
    <property type="term" value="F:oxidoreductase activity, acting on paired donors, with incorporation or reduction of molecular oxygen"/>
    <property type="evidence" value="ECO:0007669"/>
    <property type="project" value="InterPro"/>
</dbReference>
<dbReference type="PANTHER" id="PTHR24299:SF59">
    <property type="entry name" value="CYTOCHROME P450 SUPERFAMILY PROTEIN"/>
    <property type="match status" value="1"/>
</dbReference>
<evidence type="ECO:0000256" key="1">
    <source>
        <dbReference type="SAM" id="MobiDB-lite"/>
    </source>
</evidence>
<dbReference type="AlphaFoldDB" id="A0AAP0LNX8"/>
<feature type="region of interest" description="Disordered" evidence="1">
    <location>
        <begin position="1"/>
        <end position="64"/>
    </location>
</feature>
<keyword evidence="3" id="KW-1185">Reference proteome</keyword>
<organism evidence="2 3">
    <name type="scientific">Citrus x changshan-huyou</name>
    <dbReference type="NCBI Taxonomy" id="2935761"/>
    <lineage>
        <taxon>Eukaryota</taxon>
        <taxon>Viridiplantae</taxon>
        <taxon>Streptophyta</taxon>
        <taxon>Embryophyta</taxon>
        <taxon>Tracheophyta</taxon>
        <taxon>Spermatophyta</taxon>
        <taxon>Magnoliopsida</taxon>
        <taxon>eudicotyledons</taxon>
        <taxon>Gunneridae</taxon>
        <taxon>Pentapetalae</taxon>
        <taxon>rosids</taxon>
        <taxon>malvids</taxon>
        <taxon>Sapindales</taxon>
        <taxon>Rutaceae</taxon>
        <taxon>Aurantioideae</taxon>
        <taxon>Citrus</taxon>
    </lineage>
</organism>
<gene>
    <name evidence="2" type="ORF">WN944_029469</name>
</gene>
<dbReference type="PANTHER" id="PTHR24299">
    <property type="entry name" value="CYTOCHROME P450 FAMILY 1"/>
    <property type="match status" value="1"/>
</dbReference>
<accession>A0AAP0LNX8</accession>
<dbReference type="SUPFAM" id="SSF48264">
    <property type="entry name" value="Cytochrome P450"/>
    <property type="match status" value="1"/>
</dbReference>
<feature type="compositionally biased region" description="Polar residues" evidence="1">
    <location>
        <begin position="46"/>
        <end position="56"/>
    </location>
</feature>
<reference evidence="2 3" key="1">
    <citation type="submission" date="2024-05" db="EMBL/GenBank/DDBJ databases">
        <title>Haplotype-resolved chromosome-level genome assembly of Huyou (Citrus changshanensis).</title>
        <authorList>
            <person name="Miao C."/>
            <person name="Chen W."/>
            <person name="Wu Y."/>
            <person name="Wang L."/>
            <person name="Zhao S."/>
            <person name="Grierson D."/>
            <person name="Xu C."/>
            <person name="Chen K."/>
        </authorList>
    </citation>
    <scope>NUCLEOTIDE SEQUENCE [LARGE SCALE GENOMIC DNA]</scope>
    <source>
        <strain evidence="2">01-14</strain>
        <tissue evidence="2">Leaf</tissue>
    </source>
</reference>
<dbReference type="EMBL" id="JBCGBO010000025">
    <property type="protein sequence ID" value="KAK9177447.1"/>
    <property type="molecule type" value="Genomic_DNA"/>
</dbReference>
<dbReference type="GO" id="GO:0020037">
    <property type="term" value="F:heme binding"/>
    <property type="evidence" value="ECO:0007669"/>
    <property type="project" value="InterPro"/>
</dbReference>
<dbReference type="InterPro" id="IPR036396">
    <property type="entry name" value="Cyt_P450_sf"/>
</dbReference>
<comment type="caution">
    <text evidence="2">The sequence shown here is derived from an EMBL/GenBank/DDBJ whole genome shotgun (WGS) entry which is preliminary data.</text>
</comment>
<proteinExistence type="predicted"/>
<evidence type="ECO:0000313" key="2">
    <source>
        <dbReference type="EMBL" id="KAK9177447.1"/>
    </source>
</evidence>
<dbReference type="GO" id="GO:0004497">
    <property type="term" value="F:monooxygenase activity"/>
    <property type="evidence" value="ECO:0007669"/>
    <property type="project" value="InterPro"/>
</dbReference>
<sequence length="127" mass="14039">MSQLELPPVDNNTLVEAPTVGGTFKPIPQPRLEVPARTGRHRFSQQRRLSCDSNWGANPVKPLKGTPLPVEPTLCCFISRGSRKQLPPGPRPYPVIRNLLELGEKPHKSLAELAKIHGPIMSLKLAR</sequence>
<name>A0AAP0LNX8_9ROSI</name>
<dbReference type="GO" id="GO:0005506">
    <property type="term" value="F:iron ion binding"/>
    <property type="evidence" value="ECO:0007669"/>
    <property type="project" value="InterPro"/>
</dbReference>
<dbReference type="Gene3D" id="1.10.630.10">
    <property type="entry name" value="Cytochrome P450"/>
    <property type="match status" value="1"/>
</dbReference>